<gene>
    <name evidence="1" type="ORF">F7Q92_20255</name>
</gene>
<accession>A0A643F6W7</accession>
<dbReference type="AlphaFoldDB" id="A0A643F6W7"/>
<dbReference type="PANTHER" id="PTHR38436:SF1">
    <property type="entry name" value="ESTER CYCLASE"/>
    <property type="match status" value="1"/>
</dbReference>
<dbReference type="PANTHER" id="PTHR38436">
    <property type="entry name" value="POLYKETIDE CYCLASE SNOAL-LIKE DOMAIN"/>
    <property type="match status" value="1"/>
</dbReference>
<evidence type="ECO:0000313" key="2">
    <source>
        <dbReference type="Proteomes" id="UP000430120"/>
    </source>
</evidence>
<proteinExistence type="predicted"/>
<protein>
    <recommendedName>
        <fullName evidence="3">Ester cyclase</fullName>
    </recommendedName>
</protein>
<dbReference type="EMBL" id="VZPB01000084">
    <property type="protein sequence ID" value="KAB0573929.1"/>
    <property type="molecule type" value="Genomic_DNA"/>
</dbReference>
<dbReference type="GO" id="GO:0030638">
    <property type="term" value="P:polyketide metabolic process"/>
    <property type="evidence" value="ECO:0007669"/>
    <property type="project" value="InterPro"/>
</dbReference>
<comment type="caution">
    <text evidence="1">The sequence shown here is derived from an EMBL/GenBank/DDBJ whole genome shotgun (WGS) entry which is preliminary data.</text>
</comment>
<dbReference type="RefSeq" id="WP_151125878.1">
    <property type="nucleotide sequence ID" value="NZ_CP088082.1"/>
</dbReference>
<evidence type="ECO:0008006" key="3">
    <source>
        <dbReference type="Google" id="ProtNLM"/>
    </source>
</evidence>
<dbReference type="Proteomes" id="UP000430120">
    <property type="component" value="Unassembled WGS sequence"/>
</dbReference>
<organism evidence="1 2">
    <name type="scientific">Ideonella dechloratans</name>
    <dbReference type="NCBI Taxonomy" id="36863"/>
    <lineage>
        <taxon>Bacteria</taxon>
        <taxon>Pseudomonadati</taxon>
        <taxon>Pseudomonadota</taxon>
        <taxon>Betaproteobacteria</taxon>
        <taxon>Burkholderiales</taxon>
        <taxon>Sphaerotilaceae</taxon>
        <taxon>Ideonella</taxon>
    </lineage>
</organism>
<dbReference type="Pfam" id="PF07366">
    <property type="entry name" value="SnoaL"/>
    <property type="match status" value="1"/>
</dbReference>
<dbReference type="Gene3D" id="3.10.450.50">
    <property type="match status" value="1"/>
</dbReference>
<keyword evidence="2" id="KW-1185">Reference proteome</keyword>
<name>A0A643F6W7_IDEDE</name>
<dbReference type="SUPFAM" id="SSF54427">
    <property type="entry name" value="NTF2-like"/>
    <property type="match status" value="1"/>
</dbReference>
<dbReference type="InterPro" id="IPR009959">
    <property type="entry name" value="Cyclase_SnoaL-like"/>
</dbReference>
<evidence type="ECO:0000313" key="1">
    <source>
        <dbReference type="EMBL" id="KAB0573929.1"/>
    </source>
</evidence>
<dbReference type="InterPro" id="IPR032710">
    <property type="entry name" value="NTF2-like_dom_sf"/>
</dbReference>
<dbReference type="OrthoDB" id="13610at2"/>
<reference evidence="1 2" key="1">
    <citation type="submission" date="2019-09" db="EMBL/GenBank/DDBJ databases">
        <title>Draft genome sequences of 48 bacterial type strains from the CCUG.</title>
        <authorList>
            <person name="Tunovic T."/>
            <person name="Pineiro-Iglesias B."/>
            <person name="Unosson C."/>
            <person name="Inganas E."/>
            <person name="Ohlen M."/>
            <person name="Cardew S."/>
            <person name="Jensie-Markopoulos S."/>
            <person name="Salva-Serra F."/>
            <person name="Jaen-Luchoro D."/>
            <person name="Karlsson R."/>
            <person name="Svensson-Stadler L."/>
            <person name="Chun J."/>
            <person name="Moore E."/>
        </authorList>
    </citation>
    <scope>NUCLEOTIDE SEQUENCE [LARGE SCALE GENOMIC DNA]</scope>
    <source>
        <strain evidence="1 2">CCUG 30977</strain>
    </source>
</reference>
<sequence length="157" mass="18045">MDTSLMDLVNRHLDAENRHDLDTTLQTLHPDCVFEDLGLGWTFRGHAGAAHYYRLWWQAFDLVVRGERRHWSRDGCLVAETRFTGSHQDVFCGVPPTGRTLDLRMVVVVDFRDGLMAGERFYYDSRSLFQQLDMFAADGSWKSRSSTCTWPSLAQPA</sequence>